<dbReference type="EMBL" id="JAUTXU010000264">
    <property type="protein sequence ID" value="KAK3691517.1"/>
    <property type="molecule type" value="Genomic_DNA"/>
</dbReference>
<evidence type="ECO:0000313" key="1">
    <source>
        <dbReference type="EMBL" id="KAK3691517.1"/>
    </source>
</evidence>
<comment type="caution">
    <text evidence="1">The sequence shown here is derived from an EMBL/GenBank/DDBJ whole genome shotgun (WGS) entry which is preliminary data.</text>
</comment>
<gene>
    <name evidence="1" type="ORF">LTR37_018594</name>
</gene>
<dbReference type="Proteomes" id="UP001281147">
    <property type="component" value="Unassembled WGS sequence"/>
</dbReference>
<accession>A0ACC3MHK4</accession>
<protein>
    <submittedName>
        <fullName evidence="1">Uncharacterized protein</fullName>
    </submittedName>
</protein>
<sequence length="894" mass="97603">MAAYDIQKHFKGLRVDTGRRRRSRDPFAETFDDDSDDDKNRRSRSKTKQASTAEKESPAVVAPAKISISSPSTAVDRLRDNDDVSLEPPKRTDRRPSPAPPKLPALRVTDGAGRRGSLDKGLQHKTSQTRKNPRSAVAQAAGTLAYLDDSDDDEPERERAPRSDRYPSPAPRKYSDPVDPLQRSSTPKGTREPVKEPPQPSRHTVASPFAGTKYLEDSESDGDSEEEAVSSRKSSVDEAIITDTRTESPEKQGRDVRRVDKPKQQNGGGVSWRAFSAGRAEQRNTELEAIQTSLKQRGKSISFGSHAVTDDGNKVPIAPTSDQIFGGSRGRRTGRGSPPRRAEDTKPTDDEMADAGSVGVYDPTQFKTNPFTGKSSEVPTALSWSNVLMGDSQGNPSDALAAIQTQVGMHTTLETTNGPPASQVLSPTSGSTMSPTSDSSASPVDAGGLENSTGSLTSRMTISPPRTIPEGIPIDYTVSPIMSPTEEIKNPLSRNSSARSIRMSGSRPQRIPNAGARRASRRSTSANPSPSPAHAFLSSWSKDAAASEPAPEPKPDDEGQAIGLNNEYIIGRLINQGGFGVVKEVHTRTPAGENMLRAVKIVRKAIPEKDETENEKAQQELEHEVSIWRHLKHRHVLDLHAVYDTDFATFCVMDLNVGGTLFDIVRTLRNCSADNGGRKGLDPKLAKSYAFQLACALRYLHEDIRVCHRDVKLENCLIDMSGPNAESEGGNLRLCDFGLADFLHSRSTVDDSSPDRFREHLLTMRSTSQYPTTSSVIGTLEYASPKGLSVNRKLFECAGDVWAFGVIVYALCTGELPFRHQMPSKTVELILQADWDESALLNAATGGSEVKDLVQGCLERDIDLRLHIGEVLRSGWFEGCKEALDENEGNEMWR</sequence>
<evidence type="ECO:0000313" key="2">
    <source>
        <dbReference type="Proteomes" id="UP001281147"/>
    </source>
</evidence>
<reference evidence="1" key="1">
    <citation type="submission" date="2023-07" db="EMBL/GenBank/DDBJ databases">
        <title>Black Yeasts Isolated from many extreme environments.</title>
        <authorList>
            <person name="Coleine C."/>
            <person name="Stajich J.E."/>
            <person name="Selbmann L."/>
        </authorList>
    </citation>
    <scope>NUCLEOTIDE SEQUENCE</scope>
    <source>
        <strain evidence="1">CCFEE 5714</strain>
    </source>
</reference>
<name>A0ACC3MHK4_9PEZI</name>
<keyword evidence="2" id="KW-1185">Reference proteome</keyword>
<organism evidence="1 2">
    <name type="scientific">Vermiconidia calcicola</name>
    <dbReference type="NCBI Taxonomy" id="1690605"/>
    <lineage>
        <taxon>Eukaryota</taxon>
        <taxon>Fungi</taxon>
        <taxon>Dikarya</taxon>
        <taxon>Ascomycota</taxon>
        <taxon>Pezizomycotina</taxon>
        <taxon>Dothideomycetes</taxon>
        <taxon>Dothideomycetidae</taxon>
        <taxon>Mycosphaerellales</taxon>
        <taxon>Extremaceae</taxon>
        <taxon>Vermiconidia</taxon>
    </lineage>
</organism>
<proteinExistence type="predicted"/>